<name>A0A6H1U2I1_9CYAN</name>
<reference evidence="2 3" key="1">
    <citation type="submission" date="2020-04" db="EMBL/GenBank/DDBJ databases">
        <authorList>
            <person name="Basu S."/>
            <person name="Maruthanayagam V."/>
            <person name="Chakraborty S."/>
            <person name="Pramanik A."/>
            <person name="Mukherjee J."/>
            <person name="Brink B."/>
        </authorList>
    </citation>
    <scope>NUCLEOTIDE SEQUENCE [LARGE SCALE GENOMIC DNA]</scope>
    <source>
        <strain evidence="2 3">AP17</strain>
    </source>
</reference>
<dbReference type="AlphaFoldDB" id="A0A6H1U2I1"/>
<gene>
    <name evidence="2" type="ORF">HCG48_22590</name>
</gene>
<dbReference type="Proteomes" id="UP000500857">
    <property type="component" value="Chromosome"/>
</dbReference>
<feature type="region of interest" description="Disordered" evidence="1">
    <location>
        <begin position="1"/>
        <end position="33"/>
    </location>
</feature>
<proteinExistence type="predicted"/>
<sequence>MQSAGRGERSPFSPHGDSRCGEKARQHRPKQEPQVILSIVQELQKEGSVNSPFAERTGLVMLQNTGGWID</sequence>
<protein>
    <submittedName>
        <fullName evidence="2">Uncharacterized protein</fullName>
    </submittedName>
</protein>
<keyword evidence="3" id="KW-1185">Reference proteome</keyword>
<evidence type="ECO:0000313" key="3">
    <source>
        <dbReference type="Proteomes" id="UP000500857"/>
    </source>
</evidence>
<dbReference type="KEGG" id="oxy:HCG48_22590"/>
<accession>A0A6H1U2I1</accession>
<evidence type="ECO:0000313" key="2">
    <source>
        <dbReference type="EMBL" id="QIZ73044.1"/>
    </source>
</evidence>
<dbReference type="EMBL" id="CP051167">
    <property type="protein sequence ID" value="QIZ73044.1"/>
    <property type="molecule type" value="Genomic_DNA"/>
</dbReference>
<organism evidence="2 3">
    <name type="scientific">Oxynema aestuarii AP17</name>
    <dbReference type="NCBI Taxonomy" id="2064643"/>
    <lineage>
        <taxon>Bacteria</taxon>
        <taxon>Bacillati</taxon>
        <taxon>Cyanobacteriota</taxon>
        <taxon>Cyanophyceae</taxon>
        <taxon>Oscillatoriophycideae</taxon>
        <taxon>Oscillatoriales</taxon>
        <taxon>Oscillatoriaceae</taxon>
        <taxon>Oxynema</taxon>
        <taxon>Oxynema aestuarii</taxon>
    </lineage>
</organism>
<evidence type="ECO:0000256" key="1">
    <source>
        <dbReference type="SAM" id="MobiDB-lite"/>
    </source>
</evidence>